<dbReference type="InterPro" id="IPR000504">
    <property type="entry name" value="RRM_dom"/>
</dbReference>
<dbReference type="PROSITE" id="PS50102">
    <property type="entry name" value="RRM"/>
    <property type="match status" value="2"/>
</dbReference>
<dbReference type="GO" id="GO:0051016">
    <property type="term" value="P:barbed-end actin filament capping"/>
    <property type="evidence" value="ECO:0007669"/>
    <property type="project" value="TreeGrafter"/>
</dbReference>
<dbReference type="GO" id="GO:1903475">
    <property type="term" value="P:mitotic actomyosin contractile ring assembly"/>
    <property type="evidence" value="ECO:0007669"/>
    <property type="project" value="TreeGrafter"/>
</dbReference>
<sequence>MSYNREWDRGKQPDADAPWQYQGSRGPMHSRDDEYYGDGKRRKFNNGGYDASQSYDQGYDDTSYDASHGQGYAQDYSTEDRFQRGGGVGGGGVGYNKKRLIPSEPSPHVIFLGLDPDFTEADLQAYLTSNSCSVETVTIIRDRTTGTCPFVPAVHAGFGFAQFTSIAHARTFVDPLFPFIQVPPPASHGATAAKAFYTALEAGVPAPPGGRRVKIDYSQSASPNERRGRGPMQSNEGMRDIGNVQAPVLLFRGLDPLSGPQAIAQAMKNVAGLGKDGAKGMRRIILVKDKVTMASWGFAFVEFVDVQSASTVLGLTMSPQIHPNGFRISDRPVAASFAHPESFQPISDYALKDEACLKSSLALGGVEEQWVRYWDEGSTAAILEFEVVEPVQPSTTVPVKDKKEKKRAKGDNQGQPDRPAEASTLPVSDKPVTLSLKGGLTSKAGGTASLSLASVKKVPVSSAFSTHEDGLTGDGDHSDDEQQTGASNDPKVFAAKKVAPLIASKKVANNINKWNQVQEVLHDAQPSAALEQPSPAATSASTSSAKPAAKAASPVPVEADFEFSDTTKMTCMLCARQFKSLDQLKRHNNESDLHKACYASLRDVAREKVTAIRAKTEQPKYRDRASERRVMHNQPDAPVPGEAMSKVVGKRKHAEGPPKPPTPPPAPVEPAKDQNNVGNKLLKMMGWKEGTGLGTDGEGRVDPIQTAIYAQGVGLGASKGKEVGKYESGYAGYVHMAQDAKWSMVWSDEQLRWKEERQREEQIRKQHYGSGQPPSFAEGTPEWYIKKFLDKTITSKQATGLGVSLRSKDVDWFRDFISLQGTSVLAQTLLHISRKGPQRRKDDIDLEYEIAKCLKHILNQGFAIKDLTGHPQIVMQMTASLNSPHLLTKKIIVDVLTGLTLFEHGQMAPLVLEALESLSTSNGEPASSYAYWFKSLESLVSGRGRMGTRVGASEEVKKNAGQDASLNEYAVSNLFLILAILNCLTLSRSFGVQSVDFPIDEIEKIFAEDEDKLRAQLDSQTLRDLSSVEDVYHALKAKTDESKAKDYLLSMLQHLLLVREEGADMVHTFQVLDTLVTDVVMDKRYNRGEQKLGQSVARIIAQLNEADRYQQIEAELAKANGAALHYRHDKEVLEAEIAQGSDGLVGTLKERIVKLEEKLQVSRDNTSRLKGQLETQKAGYEEQIAQLEAQIMELFRMLKEVGKGVNKIFENAGGMDRKTLIDTLEKHFERNKTISILEGRDKRKKKGEQGQDSDEDDLEDESTPKKTGSLRRTRPSQSKGRAKSTKTTSVAEAAAAAHTSQFMDADDALVQEQIQQQLAEGAMVRVSA</sequence>
<dbReference type="SMART" id="SM01139">
    <property type="entry name" value="Drf_FH3"/>
    <property type="match status" value="1"/>
</dbReference>
<evidence type="ECO:0000313" key="8">
    <source>
        <dbReference type="EMBL" id="TFY57119.1"/>
    </source>
</evidence>
<dbReference type="InterPro" id="IPR011989">
    <property type="entry name" value="ARM-like"/>
</dbReference>
<dbReference type="InterPro" id="IPR010473">
    <property type="entry name" value="GTPase-bd"/>
</dbReference>
<organism evidence="8 9">
    <name type="scientific">Rhodofomes roseus</name>
    <dbReference type="NCBI Taxonomy" id="34475"/>
    <lineage>
        <taxon>Eukaryota</taxon>
        <taxon>Fungi</taxon>
        <taxon>Dikarya</taxon>
        <taxon>Basidiomycota</taxon>
        <taxon>Agaricomycotina</taxon>
        <taxon>Agaricomycetes</taxon>
        <taxon>Polyporales</taxon>
        <taxon>Rhodofomes</taxon>
    </lineage>
</organism>
<gene>
    <name evidence="8" type="ORF">EVJ58_g7218</name>
</gene>
<dbReference type="PANTHER" id="PTHR47102:SF2">
    <property type="entry name" value="PROTEIN BNI1"/>
    <property type="match status" value="1"/>
</dbReference>
<feature type="region of interest" description="Disordered" evidence="4">
    <location>
        <begin position="465"/>
        <end position="490"/>
    </location>
</feature>
<dbReference type="Pfam" id="PF06371">
    <property type="entry name" value="Drf_GBD"/>
    <property type="match status" value="1"/>
</dbReference>
<dbReference type="PROSITE" id="PS50174">
    <property type="entry name" value="G_PATCH"/>
    <property type="match status" value="1"/>
</dbReference>
<proteinExistence type="inferred from homology"/>
<evidence type="ECO:0000256" key="3">
    <source>
        <dbReference type="SAM" id="Coils"/>
    </source>
</evidence>
<dbReference type="InterPro" id="IPR000467">
    <property type="entry name" value="G_patch_dom"/>
</dbReference>
<dbReference type="InterPro" id="IPR016024">
    <property type="entry name" value="ARM-type_fold"/>
</dbReference>
<evidence type="ECO:0008006" key="10">
    <source>
        <dbReference type="Google" id="ProtNLM"/>
    </source>
</evidence>
<evidence type="ECO:0000259" key="7">
    <source>
        <dbReference type="PROSITE" id="PS51232"/>
    </source>
</evidence>
<feature type="compositionally biased region" description="Pro residues" evidence="4">
    <location>
        <begin position="657"/>
        <end position="668"/>
    </location>
</feature>
<dbReference type="GO" id="GO:0032153">
    <property type="term" value="C:cell division site"/>
    <property type="evidence" value="ECO:0007669"/>
    <property type="project" value="UniProtKB-ARBA"/>
</dbReference>
<dbReference type="InterPro" id="IPR010472">
    <property type="entry name" value="FH3_dom"/>
</dbReference>
<comment type="caution">
    <text evidence="8">The sequence shown here is derived from an EMBL/GenBank/DDBJ whole genome shotgun (WGS) entry which is preliminary data.</text>
</comment>
<dbReference type="GO" id="GO:0015629">
    <property type="term" value="C:actin cytoskeleton"/>
    <property type="evidence" value="ECO:0007669"/>
    <property type="project" value="UniProtKB-ARBA"/>
</dbReference>
<dbReference type="InterPro" id="IPR014768">
    <property type="entry name" value="GBD/FH3_dom"/>
</dbReference>
<dbReference type="SUPFAM" id="SSF54928">
    <property type="entry name" value="RNA-binding domain, RBD"/>
    <property type="match status" value="2"/>
</dbReference>
<feature type="region of interest" description="Disordered" evidence="4">
    <location>
        <begin position="527"/>
        <end position="554"/>
    </location>
</feature>
<keyword evidence="3" id="KW-0175">Coiled coil</keyword>
<evidence type="ECO:0000259" key="6">
    <source>
        <dbReference type="PROSITE" id="PS50174"/>
    </source>
</evidence>
<feature type="domain" description="RRM" evidence="5">
    <location>
        <begin position="107"/>
        <end position="220"/>
    </location>
</feature>
<evidence type="ECO:0000259" key="5">
    <source>
        <dbReference type="PROSITE" id="PS50102"/>
    </source>
</evidence>
<dbReference type="SMART" id="SM00443">
    <property type="entry name" value="G_patch"/>
    <property type="match status" value="1"/>
</dbReference>
<dbReference type="SUPFAM" id="SSF48371">
    <property type="entry name" value="ARM repeat"/>
    <property type="match status" value="1"/>
</dbReference>
<dbReference type="Proteomes" id="UP000298390">
    <property type="component" value="Unassembled WGS sequence"/>
</dbReference>
<dbReference type="Gene3D" id="1.25.10.10">
    <property type="entry name" value="Leucine-rich Repeat Variant"/>
    <property type="match status" value="1"/>
</dbReference>
<feature type="compositionally biased region" description="Low complexity" evidence="4">
    <location>
        <begin position="1285"/>
        <end position="1294"/>
    </location>
</feature>
<feature type="domain" description="RRM" evidence="5">
    <location>
        <begin position="247"/>
        <end position="340"/>
    </location>
</feature>
<feature type="domain" description="G-patch" evidence="6">
    <location>
        <begin position="674"/>
        <end position="720"/>
    </location>
</feature>
<dbReference type="GO" id="GO:0043332">
    <property type="term" value="C:mating projection tip"/>
    <property type="evidence" value="ECO:0007669"/>
    <property type="project" value="TreeGrafter"/>
</dbReference>
<evidence type="ECO:0000256" key="1">
    <source>
        <dbReference type="ARBA" id="ARBA00037935"/>
    </source>
</evidence>
<feature type="region of interest" description="Disordered" evidence="4">
    <location>
        <begin position="616"/>
        <end position="674"/>
    </location>
</feature>
<dbReference type="Gene3D" id="3.30.70.330">
    <property type="match status" value="2"/>
</dbReference>
<dbReference type="InterPro" id="IPR035979">
    <property type="entry name" value="RBD_domain_sf"/>
</dbReference>
<feature type="compositionally biased region" description="Basic residues" evidence="4">
    <location>
        <begin position="1268"/>
        <end position="1284"/>
    </location>
</feature>
<name>A0A4Y9Y8G1_9APHY</name>
<reference evidence="8 9" key="1">
    <citation type="submission" date="2019-01" db="EMBL/GenBank/DDBJ databases">
        <title>Genome sequencing of the rare red list fungi Fomitopsis rosea.</title>
        <authorList>
            <person name="Buettner E."/>
            <person name="Kellner H."/>
        </authorList>
    </citation>
    <scope>NUCLEOTIDE SEQUENCE [LARGE SCALE GENOMIC DNA]</scope>
    <source>
        <strain evidence="8 9">DSM 105464</strain>
    </source>
</reference>
<dbReference type="Gene3D" id="1.10.238.150">
    <property type="entry name" value="Formin, FH3 diaphanous domain"/>
    <property type="match status" value="1"/>
</dbReference>
<feature type="domain" description="GBD/FH3" evidence="7">
    <location>
        <begin position="721"/>
        <end position="1087"/>
    </location>
</feature>
<protein>
    <recommendedName>
        <fullName evidence="10">G-patch domain-containing protein</fullName>
    </recommendedName>
</protein>
<dbReference type="InterPro" id="IPR012677">
    <property type="entry name" value="Nucleotide-bd_a/b_plait_sf"/>
</dbReference>
<feature type="compositionally biased region" description="Low complexity" evidence="4">
    <location>
        <begin position="533"/>
        <end position="554"/>
    </location>
</feature>
<dbReference type="GO" id="GO:0003779">
    <property type="term" value="F:actin binding"/>
    <property type="evidence" value="ECO:0007669"/>
    <property type="project" value="InterPro"/>
</dbReference>
<feature type="compositionally biased region" description="Basic and acidic residues" evidence="4">
    <location>
        <begin position="1"/>
        <end position="14"/>
    </location>
</feature>
<accession>A0A4Y9Y8G1</accession>
<feature type="region of interest" description="Disordered" evidence="4">
    <location>
        <begin position="218"/>
        <end position="237"/>
    </location>
</feature>
<feature type="region of interest" description="Disordered" evidence="4">
    <location>
        <begin position="1"/>
        <end position="72"/>
    </location>
</feature>
<feature type="coiled-coil region" evidence="3">
    <location>
        <begin position="1145"/>
        <end position="1197"/>
    </location>
</feature>
<dbReference type="EMBL" id="SEKV01000452">
    <property type="protein sequence ID" value="TFY57119.1"/>
    <property type="molecule type" value="Genomic_DNA"/>
</dbReference>
<dbReference type="PANTHER" id="PTHR47102">
    <property type="entry name" value="PROTEIN BNI1"/>
    <property type="match status" value="1"/>
</dbReference>
<dbReference type="Pfam" id="PF01585">
    <property type="entry name" value="G-patch"/>
    <property type="match status" value="1"/>
</dbReference>
<dbReference type="GO" id="GO:0051017">
    <property type="term" value="P:actin filament bundle assembly"/>
    <property type="evidence" value="ECO:0007669"/>
    <property type="project" value="TreeGrafter"/>
</dbReference>
<evidence type="ECO:0000256" key="2">
    <source>
        <dbReference type="PROSITE-ProRule" id="PRU00176"/>
    </source>
</evidence>
<dbReference type="STRING" id="34475.A0A4Y9Y8G1"/>
<comment type="similarity">
    <text evidence="1">Belongs to the formin homology family. BNI1 subfamily.</text>
</comment>
<feature type="region of interest" description="Disordered" evidence="4">
    <location>
        <begin position="1239"/>
        <end position="1294"/>
    </location>
</feature>
<evidence type="ECO:0000256" key="4">
    <source>
        <dbReference type="SAM" id="MobiDB-lite"/>
    </source>
</evidence>
<feature type="compositionally biased region" description="Acidic residues" evidence="4">
    <location>
        <begin position="1251"/>
        <end position="1261"/>
    </location>
</feature>
<feature type="compositionally biased region" description="Basic and acidic residues" evidence="4">
    <location>
        <begin position="616"/>
        <end position="630"/>
    </location>
</feature>
<dbReference type="SMART" id="SM01140">
    <property type="entry name" value="Drf_GBD"/>
    <property type="match status" value="1"/>
</dbReference>
<keyword evidence="2" id="KW-0694">RNA-binding</keyword>
<dbReference type="PROSITE" id="PS51232">
    <property type="entry name" value="GBD_FH3"/>
    <property type="match status" value="1"/>
</dbReference>
<dbReference type="GO" id="GO:0003723">
    <property type="term" value="F:RNA binding"/>
    <property type="evidence" value="ECO:0007669"/>
    <property type="project" value="UniProtKB-UniRule"/>
</dbReference>
<feature type="compositionally biased region" description="Basic and acidic residues" evidence="4">
    <location>
        <begin position="29"/>
        <end position="39"/>
    </location>
</feature>
<feature type="region of interest" description="Disordered" evidence="4">
    <location>
        <begin position="393"/>
        <end position="431"/>
    </location>
</feature>
<evidence type="ECO:0000313" key="9">
    <source>
        <dbReference type="Proteomes" id="UP000298390"/>
    </source>
</evidence>
<dbReference type="GO" id="GO:0005938">
    <property type="term" value="C:cell cortex"/>
    <property type="evidence" value="ECO:0007669"/>
    <property type="project" value="UniProtKB-ARBA"/>
</dbReference>
<dbReference type="GO" id="GO:0031267">
    <property type="term" value="F:small GTPase binding"/>
    <property type="evidence" value="ECO:0007669"/>
    <property type="project" value="InterPro"/>
</dbReference>
<dbReference type="Pfam" id="PF06367">
    <property type="entry name" value="Drf_FH3"/>
    <property type="match status" value="1"/>
</dbReference>
<feature type="compositionally biased region" description="Basic and acidic residues" evidence="4">
    <location>
        <begin position="466"/>
        <end position="476"/>
    </location>
</feature>
<dbReference type="InterPro" id="IPR051661">
    <property type="entry name" value="Actin_filament_regulator"/>
</dbReference>